<keyword evidence="1" id="KW-0732">Signal</keyword>
<comment type="caution">
    <text evidence="2">The sequence shown here is derived from an EMBL/GenBank/DDBJ whole genome shotgun (WGS) entry which is preliminary data.</text>
</comment>
<proteinExistence type="predicted"/>
<organism evidence="2 3">
    <name type="scientific">Saponaria officinalis</name>
    <name type="common">Common soapwort</name>
    <name type="synonym">Lychnis saponaria</name>
    <dbReference type="NCBI Taxonomy" id="3572"/>
    <lineage>
        <taxon>Eukaryota</taxon>
        <taxon>Viridiplantae</taxon>
        <taxon>Streptophyta</taxon>
        <taxon>Embryophyta</taxon>
        <taxon>Tracheophyta</taxon>
        <taxon>Spermatophyta</taxon>
        <taxon>Magnoliopsida</taxon>
        <taxon>eudicotyledons</taxon>
        <taxon>Gunneridae</taxon>
        <taxon>Pentapetalae</taxon>
        <taxon>Caryophyllales</taxon>
        <taxon>Caryophyllaceae</taxon>
        <taxon>Caryophylleae</taxon>
        <taxon>Saponaria</taxon>
    </lineage>
</organism>
<feature type="chain" id="PRO_5043486340" description="Secreted protein" evidence="1">
    <location>
        <begin position="20"/>
        <end position="180"/>
    </location>
</feature>
<evidence type="ECO:0000313" key="3">
    <source>
        <dbReference type="Proteomes" id="UP001443914"/>
    </source>
</evidence>
<protein>
    <recommendedName>
        <fullName evidence="4">Secreted protein</fullName>
    </recommendedName>
</protein>
<sequence length="180" mass="20781">MHTIWYFCFGPLHAFLVLALRAVPQAMSRATVRAMARAACRARANFLIFFIFKRPCPNFCISCSCRAGRNYSPCPCRVRAVSGGRTCPPTLFMPKFHSMYNLQKSHSDYTHVSITKVIEPIVIKVTIWNTHTHNMEYKQYENIYIIKSQQKLKNLARTKITYSNTKATKTNTKITKFNCK</sequence>
<dbReference type="Proteomes" id="UP001443914">
    <property type="component" value="Unassembled WGS sequence"/>
</dbReference>
<evidence type="ECO:0008006" key="4">
    <source>
        <dbReference type="Google" id="ProtNLM"/>
    </source>
</evidence>
<evidence type="ECO:0000313" key="2">
    <source>
        <dbReference type="EMBL" id="KAK9690863.1"/>
    </source>
</evidence>
<name>A0AAW1IMF4_SAPOF</name>
<dbReference type="EMBL" id="JBDFQZ010000009">
    <property type="protein sequence ID" value="KAK9690863.1"/>
    <property type="molecule type" value="Genomic_DNA"/>
</dbReference>
<gene>
    <name evidence="2" type="ORF">RND81_09G159200</name>
</gene>
<dbReference type="AlphaFoldDB" id="A0AAW1IMF4"/>
<keyword evidence="3" id="KW-1185">Reference proteome</keyword>
<evidence type="ECO:0000256" key="1">
    <source>
        <dbReference type="SAM" id="SignalP"/>
    </source>
</evidence>
<feature type="signal peptide" evidence="1">
    <location>
        <begin position="1"/>
        <end position="19"/>
    </location>
</feature>
<reference evidence="2" key="1">
    <citation type="submission" date="2024-03" db="EMBL/GenBank/DDBJ databases">
        <title>WGS assembly of Saponaria officinalis var. Norfolk2.</title>
        <authorList>
            <person name="Jenkins J."/>
            <person name="Shu S."/>
            <person name="Grimwood J."/>
            <person name="Barry K."/>
            <person name="Goodstein D."/>
            <person name="Schmutz J."/>
            <person name="Leebens-Mack J."/>
            <person name="Osbourn A."/>
        </authorList>
    </citation>
    <scope>NUCLEOTIDE SEQUENCE [LARGE SCALE GENOMIC DNA]</scope>
    <source>
        <strain evidence="2">JIC</strain>
    </source>
</reference>
<accession>A0AAW1IMF4</accession>